<organism evidence="1 2">
    <name type="scientific">Capillimicrobium parvum</name>
    <dbReference type="NCBI Taxonomy" id="2884022"/>
    <lineage>
        <taxon>Bacteria</taxon>
        <taxon>Bacillati</taxon>
        <taxon>Actinomycetota</taxon>
        <taxon>Thermoleophilia</taxon>
        <taxon>Solirubrobacterales</taxon>
        <taxon>Capillimicrobiaceae</taxon>
        <taxon>Capillimicrobium</taxon>
    </lineage>
</organism>
<gene>
    <name evidence="1" type="ORF">DSM104329_02512</name>
</gene>
<dbReference type="KEGG" id="sbae:DSM104329_02512"/>
<dbReference type="EMBL" id="CP087164">
    <property type="protein sequence ID" value="UGS36112.1"/>
    <property type="molecule type" value="Genomic_DNA"/>
</dbReference>
<sequence length="135" mass="15407">MPKRLWDQDGVSVWFHYTTPDLALGIHRSRKYMVLDREDARGNGLHVTNIAPEQLSDDDLLKRLFAKQRAVVNIEGVLVLRRDPKILPVEKSYGPGKWLHPSPRKSVIDLAPVYLGIGIRQKDVWLWTDGLMLGA</sequence>
<evidence type="ECO:0000313" key="2">
    <source>
        <dbReference type="Proteomes" id="UP001162834"/>
    </source>
</evidence>
<proteinExistence type="predicted"/>
<dbReference type="Proteomes" id="UP001162834">
    <property type="component" value="Chromosome"/>
</dbReference>
<accession>A0A9E6XYB4</accession>
<name>A0A9E6XYB4_9ACTN</name>
<dbReference type="RefSeq" id="WP_259315789.1">
    <property type="nucleotide sequence ID" value="NZ_CP087164.1"/>
</dbReference>
<keyword evidence="2" id="KW-1185">Reference proteome</keyword>
<protein>
    <submittedName>
        <fullName evidence="1">Uncharacterized protein</fullName>
    </submittedName>
</protein>
<dbReference type="AlphaFoldDB" id="A0A9E6XYB4"/>
<evidence type="ECO:0000313" key="1">
    <source>
        <dbReference type="EMBL" id="UGS36112.1"/>
    </source>
</evidence>
<reference evidence="1" key="1">
    <citation type="journal article" date="2022" name="Int. J. Syst. Evol. Microbiol.">
        <title>Pseudomonas aegrilactucae sp. nov. and Pseudomonas morbosilactucae sp. nov., pathogens causing bacterial rot of lettuce in Japan.</title>
        <authorList>
            <person name="Sawada H."/>
            <person name="Fujikawa T."/>
            <person name="Satou M."/>
        </authorList>
    </citation>
    <scope>NUCLEOTIDE SEQUENCE</scope>
    <source>
        <strain evidence="1">0166_1</strain>
    </source>
</reference>